<accession>A0A1Y2CSA0</accession>
<protein>
    <submittedName>
        <fullName evidence="1">Uncharacterized protein</fullName>
    </submittedName>
</protein>
<sequence>MSTQARKRWNLDIRDYENKKGRFASQTQVGVKRKQDESTCPVEASKVPVQGNQKRQKCRKSLSLPFYLKKDPQNRRMLVYICGGDAPETLDPRLSRFMAEEEIAKWRAHKKALQEEYYKYRIDSLASGVRRMM</sequence>
<evidence type="ECO:0000313" key="2">
    <source>
        <dbReference type="Proteomes" id="UP000193642"/>
    </source>
</evidence>
<keyword evidence="2" id="KW-1185">Reference proteome</keyword>
<comment type="caution">
    <text evidence="1">The sequence shown here is derived from an EMBL/GenBank/DDBJ whole genome shotgun (WGS) entry which is preliminary data.</text>
</comment>
<reference evidence="1 2" key="1">
    <citation type="submission" date="2016-07" db="EMBL/GenBank/DDBJ databases">
        <title>Pervasive Adenine N6-methylation of Active Genes in Fungi.</title>
        <authorList>
            <consortium name="DOE Joint Genome Institute"/>
            <person name="Mondo S.J."/>
            <person name="Dannebaum R.O."/>
            <person name="Kuo R.C."/>
            <person name="Labutti K."/>
            <person name="Haridas S."/>
            <person name="Kuo A."/>
            <person name="Salamov A."/>
            <person name="Ahrendt S.R."/>
            <person name="Lipzen A."/>
            <person name="Sullivan W."/>
            <person name="Andreopoulos W.B."/>
            <person name="Clum A."/>
            <person name="Lindquist E."/>
            <person name="Daum C."/>
            <person name="Ramamoorthy G.K."/>
            <person name="Gryganskyi A."/>
            <person name="Culley D."/>
            <person name="Magnuson J.K."/>
            <person name="James T.Y."/>
            <person name="O'Malley M.A."/>
            <person name="Stajich J.E."/>
            <person name="Spatafora J.W."/>
            <person name="Visel A."/>
            <person name="Grigoriev I.V."/>
        </authorList>
    </citation>
    <scope>NUCLEOTIDE SEQUENCE [LARGE SCALE GENOMIC DNA]</scope>
    <source>
        <strain evidence="1 2">JEL800</strain>
    </source>
</reference>
<proteinExistence type="predicted"/>
<dbReference type="OrthoDB" id="10273530at2759"/>
<dbReference type="EMBL" id="MCGO01000008">
    <property type="protein sequence ID" value="ORY49918.1"/>
    <property type="molecule type" value="Genomic_DNA"/>
</dbReference>
<dbReference type="Proteomes" id="UP000193642">
    <property type="component" value="Unassembled WGS sequence"/>
</dbReference>
<organism evidence="1 2">
    <name type="scientific">Rhizoclosmatium globosum</name>
    <dbReference type="NCBI Taxonomy" id="329046"/>
    <lineage>
        <taxon>Eukaryota</taxon>
        <taxon>Fungi</taxon>
        <taxon>Fungi incertae sedis</taxon>
        <taxon>Chytridiomycota</taxon>
        <taxon>Chytridiomycota incertae sedis</taxon>
        <taxon>Chytridiomycetes</taxon>
        <taxon>Chytridiales</taxon>
        <taxon>Chytriomycetaceae</taxon>
        <taxon>Rhizoclosmatium</taxon>
    </lineage>
</organism>
<evidence type="ECO:0000313" key="1">
    <source>
        <dbReference type="EMBL" id="ORY49918.1"/>
    </source>
</evidence>
<dbReference type="AlphaFoldDB" id="A0A1Y2CSA0"/>
<name>A0A1Y2CSA0_9FUNG</name>
<gene>
    <name evidence="1" type="ORF">BCR33DRAFT_734667</name>
</gene>